<name>A0A2R6AD34_9ARCH</name>
<comment type="caution">
    <text evidence="1">The sequence shown here is derived from an EMBL/GenBank/DDBJ whole genome shotgun (WGS) entry which is preliminary data.</text>
</comment>
<proteinExistence type="predicted"/>
<evidence type="ECO:0000313" key="2">
    <source>
        <dbReference type="Proteomes" id="UP000240569"/>
    </source>
</evidence>
<accession>A0A2R6AD34</accession>
<protein>
    <submittedName>
        <fullName evidence="1">Uncharacterized protein</fullName>
    </submittedName>
</protein>
<dbReference type="EMBL" id="NEXD01000082">
    <property type="protein sequence ID" value="PSN84301.1"/>
    <property type="molecule type" value="Genomic_DNA"/>
</dbReference>
<gene>
    <name evidence="1" type="ORF">B9Q02_09635</name>
</gene>
<sequence length="660" mass="72849">MRSKKRGQFLIIAAVLILLVMISTIVFLYSNLPTFSFSAQNFLPIINSVQKSIQSVYAASASYYSSILNVTGNYTYARIQASQLATLGFNRLLTLYFTYGLTLSASKPKLIAYWYAPYSYTIAKGSVSYNLTQLGLSGLTINATQELGAQVVCPPRCLSSQQAIVYVFSETGPITSLSPQNFFFEVFSNTLSRWIKQPVTSVANYGNGTYSLQIPSGVSAKAFVLGIIDNRGILVYLTSYSKVNYAITWPPSISPSVPIMFEIFNNGTVSMLGENILSSTNYPIPPVPVKDLIVNETVKGGKSYQVPFQVEDWASGYTVPLGLSGNLTLFSNFQMIVTEVNTSVTSVTVYWKGLDSQNQTPYAIPKSFVNKYRFAQDSISKNIINNGLLIFNIQNSGVQISVTDENGRNLGVIYYVRADNVVSFSGGGFTFTIVNGVVRDILQVEPENSAGFGSAYSVYFQVVTLIPWKSNLTQVFVRAFFVATTQTRTVNDLMFVQLKPSFGNIQIFIDNGNSNSNNYLDSYSSNYGDYYNQQSSNAHFWGMFCSYNGNSQNPDPTKCNRLSIGFLMTQNNLQSLYNFPSIQNQPYAGVFAGQSCKPLSPCIEIDPYLANVKNNNQLQFSTAYTIAWTGELWFGSSSLNPYVLRYLVGTNSITITASAS</sequence>
<dbReference type="AlphaFoldDB" id="A0A2R6AD34"/>
<organism evidence="1 2">
    <name type="scientific">Candidatus Marsarchaeota G1 archaeon BE_D</name>
    <dbReference type="NCBI Taxonomy" id="1978156"/>
    <lineage>
        <taxon>Archaea</taxon>
        <taxon>Candidatus Marsarchaeota</taxon>
        <taxon>Candidatus Marsarchaeota group 1</taxon>
    </lineage>
</organism>
<dbReference type="Proteomes" id="UP000240569">
    <property type="component" value="Unassembled WGS sequence"/>
</dbReference>
<evidence type="ECO:0000313" key="1">
    <source>
        <dbReference type="EMBL" id="PSN84301.1"/>
    </source>
</evidence>
<reference evidence="1 2" key="1">
    <citation type="submission" date="2017-04" db="EMBL/GenBank/DDBJ databases">
        <title>Novel microbial lineages endemic to geothermal iron-oxide mats fill important gaps in the evolutionary history of Archaea.</title>
        <authorList>
            <person name="Jay Z.J."/>
            <person name="Beam J.P."/>
            <person name="Dlakic M."/>
            <person name="Rusch D.B."/>
            <person name="Kozubal M.A."/>
            <person name="Inskeep W.P."/>
        </authorList>
    </citation>
    <scope>NUCLEOTIDE SEQUENCE [LARGE SCALE GENOMIC DNA]</scope>
    <source>
        <strain evidence="1">BE_D</strain>
    </source>
</reference>